<dbReference type="PANTHER" id="PTHR31964">
    <property type="entry name" value="ADENINE NUCLEOTIDE ALPHA HYDROLASES-LIKE SUPERFAMILY PROTEIN"/>
    <property type="match status" value="1"/>
</dbReference>
<sequence length="140" mass="13846">MEPQIVVGVDGSAIAAAALDWAVAEAARRGGRVLAVTVSPRDPDAVAAQVDRAAARNPGVPVAHVVRTGLIADTLLDSADGADLLVLGGHGAGGVLSALLGSVAAYCVRHARVPVVLVPDALAELPTASARSALTPGPLL</sequence>
<evidence type="ECO:0000256" key="1">
    <source>
        <dbReference type="ARBA" id="ARBA00008791"/>
    </source>
</evidence>
<proteinExistence type="inferred from homology"/>
<reference evidence="4" key="1">
    <citation type="journal article" date="2019" name="Int. J. Syst. Evol. Microbiol.">
        <title>The Global Catalogue of Microorganisms (GCM) 10K type strain sequencing project: providing services to taxonomists for standard genome sequencing and annotation.</title>
        <authorList>
            <consortium name="The Broad Institute Genomics Platform"/>
            <consortium name="The Broad Institute Genome Sequencing Center for Infectious Disease"/>
            <person name="Wu L."/>
            <person name="Ma J."/>
        </authorList>
    </citation>
    <scope>NUCLEOTIDE SEQUENCE [LARGE SCALE GENOMIC DNA]</scope>
    <source>
        <strain evidence="4">JCM 17695</strain>
    </source>
</reference>
<dbReference type="Gene3D" id="3.40.50.12370">
    <property type="match status" value="1"/>
</dbReference>
<gene>
    <name evidence="3" type="ORF">ACFQV2_19730</name>
</gene>
<dbReference type="EMBL" id="JBHTEY010000004">
    <property type="protein sequence ID" value="MFC7615400.1"/>
    <property type="molecule type" value="Genomic_DNA"/>
</dbReference>
<evidence type="ECO:0000259" key="2">
    <source>
        <dbReference type="Pfam" id="PF00582"/>
    </source>
</evidence>
<evidence type="ECO:0000313" key="4">
    <source>
        <dbReference type="Proteomes" id="UP001596512"/>
    </source>
</evidence>
<protein>
    <submittedName>
        <fullName evidence="3">Universal stress protein</fullName>
    </submittedName>
</protein>
<evidence type="ECO:0000313" key="3">
    <source>
        <dbReference type="EMBL" id="MFC7615400.1"/>
    </source>
</evidence>
<comment type="caution">
    <text evidence="3">The sequence shown here is derived from an EMBL/GenBank/DDBJ whole genome shotgun (WGS) entry which is preliminary data.</text>
</comment>
<dbReference type="PANTHER" id="PTHR31964:SF113">
    <property type="entry name" value="USPA DOMAIN-CONTAINING PROTEIN"/>
    <property type="match status" value="1"/>
</dbReference>
<dbReference type="InterPro" id="IPR006016">
    <property type="entry name" value="UspA"/>
</dbReference>
<dbReference type="PRINTS" id="PR01438">
    <property type="entry name" value="UNVRSLSTRESS"/>
</dbReference>
<organism evidence="3 4">
    <name type="scientific">Actinokineospora soli</name>
    <dbReference type="NCBI Taxonomy" id="1048753"/>
    <lineage>
        <taxon>Bacteria</taxon>
        <taxon>Bacillati</taxon>
        <taxon>Actinomycetota</taxon>
        <taxon>Actinomycetes</taxon>
        <taxon>Pseudonocardiales</taxon>
        <taxon>Pseudonocardiaceae</taxon>
        <taxon>Actinokineospora</taxon>
    </lineage>
</organism>
<dbReference type="Proteomes" id="UP001596512">
    <property type="component" value="Unassembled WGS sequence"/>
</dbReference>
<dbReference type="Pfam" id="PF00582">
    <property type="entry name" value="Usp"/>
    <property type="match status" value="1"/>
</dbReference>
<feature type="domain" description="UspA" evidence="2">
    <location>
        <begin position="49"/>
        <end position="119"/>
    </location>
</feature>
<accession>A0ABW2TQW4</accession>
<dbReference type="InterPro" id="IPR006015">
    <property type="entry name" value="Universal_stress_UspA"/>
</dbReference>
<keyword evidence="4" id="KW-1185">Reference proteome</keyword>
<comment type="similarity">
    <text evidence="1">Belongs to the universal stress protein A family.</text>
</comment>
<name>A0ABW2TQW4_9PSEU</name>
<dbReference type="CDD" id="cd00293">
    <property type="entry name" value="USP-like"/>
    <property type="match status" value="1"/>
</dbReference>
<dbReference type="SUPFAM" id="SSF52402">
    <property type="entry name" value="Adenine nucleotide alpha hydrolases-like"/>
    <property type="match status" value="1"/>
</dbReference>